<proteinExistence type="predicted"/>
<dbReference type="FunFam" id="3.30.2310.20:FF:000003">
    <property type="entry name" value="Type II toxin-antitoxin system YafQ family toxin"/>
    <property type="match status" value="1"/>
</dbReference>
<keyword evidence="1" id="KW-1277">Toxin-antitoxin system</keyword>
<dbReference type="GO" id="GO:0006415">
    <property type="term" value="P:translational termination"/>
    <property type="evidence" value="ECO:0007669"/>
    <property type="project" value="TreeGrafter"/>
</dbReference>
<dbReference type="GO" id="GO:0006402">
    <property type="term" value="P:mRNA catabolic process"/>
    <property type="evidence" value="ECO:0007669"/>
    <property type="project" value="TreeGrafter"/>
</dbReference>
<name>A0A3B1BTM0_9ZZZZ</name>
<gene>
    <name evidence="2" type="ORF">MNBD_GAMMA26-1693</name>
</gene>
<evidence type="ECO:0000313" key="2">
    <source>
        <dbReference type="EMBL" id="VAX08027.1"/>
    </source>
</evidence>
<accession>A0A3B1BTM0</accession>
<dbReference type="InterPro" id="IPR007712">
    <property type="entry name" value="RelE/ParE_toxin"/>
</dbReference>
<sequence>MTRYVEQTSLFKRQVKLAVKRGKDIEKLQQIVRQLIKDSPLAVKYRDHKLTGNFCGCRECHIEPDWLLIYRLTADGGLELVETGTHADLFS</sequence>
<dbReference type="AlphaFoldDB" id="A0A3B1BTM0"/>
<dbReference type="EMBL" id="UOFX01000034">
    <property type="protein sequence ID" value="VAX08027.1"/>
    <property type="molecule type" value="Genomic_DNA"/>
</dbReference>
<dbReference type="PANTHER" id="PTHR40588:SF1">
    <property type="entry name" value="MRNA INTERFERASE TOXIN YAFQ"/>
    <property type="match status" value="1"/>
</dbReference>
<dbReference type="GO" id="GO:0004521">
    <property type="term" value="F:RNA endonuclease activity"/>
    <property type="evidence" value="ECO:0007669"/>
    <property type="project" value="TreeGrafter"/>
</dbReference>
<dbReference type="Gene3D" id="3.30.2310.20">
    <property type="entry name" value="RelE-like"/>
    <property type="match status" value="1"/>
</dbReference>
<dbReference type="NCBIfam" id="TIGR02385">
    <property type="entry name" value="RelE_StbE"/>
    <property type="match status" value="1"/>
</dbReference>
<dbReference type="PIRSF" id="PIRSF006156">
    <property type="entry name" value="YafQ"/>
    <property type="match status" value="1"/>
</dbReference>
<dbReference type="Pfam" id="PF15738">
    <property type="entry name" value="YafQ_toxin"/>
    <property type="match status" value="1"/>
</dbReference>
<dbReference type="SUPFAM" id="SSF143011">
    <property type="entry name" value="RelE-like"/>
    <property type="match status" value="1"/>
</dbReference>
<evidence type="ECO:0000256" key="1">
    <source>
        <dbReference type="ARBA" id="ARBA00022649"/>
    </source>
</evidence>
<dbReference type="PANTHER" id="PTHR40588">
    <property type="entry name" value="MRNA INTERFERASE TOXIN YAFQ"/>
    <property type="match status" value="1"/>
</dbReference>
<reference evidence="2" key="1">
    <citation type="submission" date="2018-06" db="EMBL/GenBank/DDBJ databases">
        <authorList>
            <person name="Zhirakovskaya E."/>
        </authorList>
    </citation>
    <scope>NUCLEOTIDE SEQUENCE</scope>
</reference>
<dbReference type="InterPro" id="IPR004386">
    <property type="entry name" value="Toxin_YafQ-like"/>
</dbReference>
<organism evidence="2">
    <name type="scientific">hydrothermal vent metagenome</name>
    <dbReference type="NCBI Taxonomy" id="652676"/>
    <lineage>
        <taxon>unclassified sequences</taxon>
        <taxon>metagenomes</taxon>
        <taxon>ecological metagenomes</taxon>
    </lineage>
</organism>
<dbReference type="InterPro" id="IPR035093">
    <property type="entry name" value="RelE/ParE_toxin_dom_sf"/>
</dbReference>
<protein>
    <submittedName>
        <fullName evidence="2">mRNA interferase YafQ</fullName>
    </submittedName>
</protein>